<feature type="signal peptide" evidence="1">
    <location>
        <begin position="1"/>
        <end position="15"/>
    </location>
</feature>
<dbReference type="AlphaFoldDB" id="G8H2N9"/>
<gene>
    <name evidence="2" type="primary">HD2</name>
</gene>
<organism evidence="2">
    <name type="scientific">Rhodotorula babjevae</name>
    <dbReference type="NCBI Taxonomy" id="86837"/>
    <lineage>
        <taxon>Eukaryota</taxon>
        <taxon>Fungi</taxon>
        <taxon>Dikarya</taxon>
        <taxon>Basidiomycota</taxon>
        <taxon>Pucciniomycotina</taxon>
        <taxon>Microbotryomycetes</taxon>
        <taxon>Sporidiobolales</taxon>
        <taxon>Sporidiobolaceae</taxon>
        <taxon>Rhodotorula</taxon>
    </lineage>
</organism>
<evidence type="ECO:0000256" key="1">
    <source>
        <dbReference type="SAM" id="SignalP"/>
    </source>
</evidence>
<keyword evidence="2" id="KW-0371">Homeobox</keyword>
<reference evidence="2" key="1">
    <citation type="journal article" date="2011" name="BMC Evol. Biol.">
        <title>Evidence for maintenance of sex determinants but not of sexual stages in red yeasts, a group of early diverged basidiomycetes.</title>
        <authorList>
            <person name="Coelho M.A."/>
            <person name="Goncalves P."/>
            <person name="Sampaio J.P."/>
        </authorList>
    </citation>
    <scope>NUCLEOTIDE SEQUENCE</scope>
    <source>
        <strain evidence="2">CRUB 1034</strain>
    </source>
</reference>
<keyword evidence="2" id="KW-0238">DNA-binding</keyword>
<feature type="chain" id="PRO_5012723056" evidence="1">
    <location>
        <begin position="16"/>
        <end position="136"/>
    </location>
</feature>
<keyword evidence="1" id="KW-0732">Signal</keyword>
<name>G8H2N9_9BASI</name>
<evidence type="ECO:0000313" key="2">
    <source>
        <dbReference type="EMBL" id="AER30247.1"/>
    </source>
</evidence>
<accession>G8H2N9</accession>
<dbReference type="GO" id="GO:0003677">
    <property type="term" value="F:DNA binding"/>
    <property type="evidence" value="ECO:0007669"/>
    <property type="project" value="UniProtKB-KW"/>
</dbReference>
<feature type="non-terminal residue" evidence="2">
    <location>
        <position position="136"/>
    </location>
</feature>
<protein>
    <submittedName>
        <fullName evidence="2">Homeodomain transcription factor HD2</fullName>
    </submittedName>
</protein>
<dbReference type="EMBL" id="JN246616">
    <property type="protein sequence ID" value="AER30247.1"/>
    <property type="molecule type" value="Genomic_DNA"/>
</dbReference>
<proteinExistence type="predicted"/>
<sequence>MAAAAHARLIASAEAFLLIAGTEHASSRPTRHQPVLAPPSFEPPLGRLRHDLSLLGCIDDTIRILDSLYTDSCDQLARRCRASFAACVADAAFASGSGPGPSATAWQQTLHLAHERQYEESAARMRDRLLDEVRSA</sequence>